<accession>A0A0D3KZQ7</accession>
<keyword evidence="1" id="KW-0472">Membrane</keyword>
<dbReference type="PaxDb" id="2903-EOD41242"/>
<proteinExistence type="predicted"/>
<evidence type="ECO:0000313" key="2">
    <source>
        <dbReference type="EnsemblProtists" id="EOD41242"/>
    </source>
</evidence>
<organism evidence="2 3">
    <name type="scientific">Emiliania huxleyi (strain CCMP1516)</name>
    <dbReference type="NCBI Taxonomy" id="280463"/>
    <lineage>
        <taxon>Eukaryota</taxon>
        <taxon>Haptista</taxon>
        <taxon>Haptophyta</taxon>
        <taxon>Prymnesiophyceae</taxon>
        <taxon>Isochrysidales</taxon>
        <taxon>Noelaerhabdaceae</taxon>
        <taxon>Emiliania</taxon>
    </lineage>
</organism>
<dbReference type="GeneID" id="17286512"/>
<name>A0A0D3KZQ7_EMIH1</name>
<reference evidence="3" key="1">
    <citation type="journal article" date="2013" name="Nature">
        <title>Pan genome of the phytoplankton Emiliania underpins its global distribution.</title>
        <authorList>
            <person name="Read B.A."/>
            <person name="Kegel J."/>
            <person name="Klute M.J."/>
            <person name="Kuo A."/>
            <person name="Lefebvre S.C."/>
            <person name="Maumus F."/>
            <person name="Mayer C."/>
            <person name="Miller J."/>
            <person name="Monier A."/>
            <person name="Salamov A."/>
            <person name="Young J."/>
            <person name="Aguilar M."/>
            <person name="Claverie J.M."/>
            <person name="Frickenhaus S."/>
            <person name="Gonzalez K."/>
            <person name="Herman E.K."/>
            <person name="Lin Y.C."/>
            <person name="Napier J."/>
            <person name="Ogata H."/>
            <person name="Sarno A.F."/>
            <person name="Shmutz J."/>
            <person name="Schroeder D."/>
            <person name="de Vargas C."/>
            <person name="Verret F."/>
            <person name="von Dassow P."/>
            <person name="Valentin K."/>
            <person name="Van de Peer Y."/>
            <person name="Wheeler G."/>
            <person name="Dacks J.B."/>
            <person name="Delwiche C.F."/>
            <person name="Dyhrman S.T."/>
            <person name="Glockner G."/>
            <person name="John U."/>
            <person name="Richards T."/>
            <person name="Worden A.Z."/>
            <person name="Zhang X."/>
            <person name="Grigoriev I.V."/>
            <person name="Allen A.E."/>
            <person name="Bidle K."/>
            <person name="Borodovsky M."/>
            <person name="Bowler C."/>
            <person name="Brownlee C."/>
            <person name="Cock J.M."/>
            <person name="Elias M."/>
            <person name="Gladyshev V.N."/>
            <person name="Groth M."/>
            <person name="Guda C."/>
            <person name="Hadaegh A."/>
            <person name="Iglesias-Rodriguez M.D."/>
            <person name="Jenkins J."/>
            <person name="Jones B.M."/>
            <person name="Lawson T."/>
            <person name="Leese F."/>
            <person name="Lindquist E."/>
            <person name="Lobanov A."/>
            <person name="Lomsadze A."/>
            <person name="Malik S.B."/>
            <person name="Marsh M.E."/>
            <person name="Mackinder L."/>
            <person name="Mock T."/>
            <person name="Mueller-Roeber B."/>
            <person name="Pagarete A."/>
            <person name="Parker M."/>
            <person name="Probert I."/>
            <person name="Quesneville H."/>
            <person name="Raines C."/>
            <person name="Rensing S.A."/>
            <person name="Riano-Pachon D.M."/>
            <person name="Richier S."/>
            <person name="Rokitta S."/>
            <person name="Shiraiwa Y."/>
            <person name="Soanes D.M."/>
            <person name="van der Giezen M."/>
            <person name="Wahlund T.M."/>
            <person name="Williams B."/>
            <person name="Wilson W."/>
            <person name="Wolfe G."/>
            <person name="Wurch L.L."/>
        </authorList>
    </citation>
    <scope>NUCLEOTIDE SEQUENCE</scope>
</reference>
<keyword evidence="1" id="KW-1133">Transmembrane helix</keyword>
<keyword evidence="1" id="KW-0812">Transmembrane</keyword>
<evidence type="ECO:0000313" key="3">
    <source>
        <dbReference type="Proteomes" id="UP000013827"/>
    </source>
</evidence>
<dbReference type="RefSeq" id="XP_005793671.1">
    <property type="nucleotide sequence ID" value="XM_005793614.1"/>
</dbReference>
<feature type="transmembrane region" description="Helical" evidence="1">
    <location>
        <begin position="242"/>
        <end position="269"/>
    </location>
</feature>
<protein>
    <recommendedName>
        <fullName evidence="4">ABC transmembrane type-1 domain-containing protein</fullName>
    </recommendedName>
</protein>
<dbReference type="Proteomes" id="UP000013827">
    <property type="component" value="Unassembled WGS sequence"/>
</dbReference>
<sequence length="371" mass="40733">MPRPYQQQLDEAAPVLKRRSSESARLAKFVRTTSEPGAIGDRPRTRQAIEPAVSGLIAVLRVLLPLYWKMYAFGYSVLSKLPTNAMRMVFGAALCLFGGHFFASVAAIEAFRIFGWEQLRHHVGIVVAEAQSVADASRKDNDVDADENGVADVDEMTSRELLRHKTALAMSTVQDPQRLQAAAGFLWAAYVSVLATLRLEFARTISLALACAEMFEFPITRCFLPGLVALLGPDLQHWGTTIIQSALALVTTLVAIWLQTAISAFYAAVRGGRMFAEGLFALMEEHGLFTDAKGLPKLPCFKEGWSPEDSTLDEAASAPVVGFTLAGCGFLYQVTTGFELPFPLNLVFLPLTAVEWLLRWQIYVTDEGLLL</sequence>
<dbReference type="OMA" id="DYHKWIN"/>
<reference evidence="2" key="2">
    <citation type="submission" date="2024-10" db="UniProtKB">
        <authorList>
            <consortium name="EnsemblProtists"/>
        </authorList>
    </citation>
    <scope>IDENTIFICATION</scope>
</reference>
<dbReference type="eggNOG" id="ENOG502S2PZ">
    <property type="taxonomic scope" value="Eukaryota"/>
</dbReference>
<dbReference type="KEGG" id="ehx:EMIHUDRAFT_448732"/>
<dbReference type="EnsemblProtists" id="EOD41242">
    <property type="protein sequence ID" value="EOD41242"/>
    <property type="gene ID" value="EMIHUDRAFT_448732"/>
</dbReference>
<dbReference type="AlphaFoldDB" id="A0A0D3KZQ7"/>
<keyword evidence="3" id="KW-1185">Reference proteome</keyword>
<evidence type="ECO:0008006" key="4">
    <source>
        <dbReference type="Google" id="ProtNLM"/>
    </source>
</evidence>
<feature type="transmembrane region" description="Helical" evidence="1">
    <location>
        <begin position="48"/>
        <end position="68"/>
    </location>
</feature>
<feature type="transmembrane region" description="Helical" evidence="1">
    <location>
        <begin position="88"/>
        <end position="111"/>
    </location>
</feature>
<dbReference type="HOGENOM" id="CLU_058142_0_0_1"/>
<evidence type="ECO:0000256" key="1">
    <source>
        <dbReference type="SAM" id="Phobius"/>
    </source>
</evidence>